<dbReference type="PANTHER" id="PTHR30176:SF3">
    <property type="entry name" value="FERREDOXIN-TYPE PROTEIN NAPH"/>
    <property type="match status" value="1"/>
</dbReference>
<dbReference type="InterPro" id="IPR017900">
    <property type="entry name" value="4Fe4S_Fe_S_CS"/>
</dbReference>
<evidence type="ECO:0000256" key="2">
    <source>
        <dbReference type="ARBA" id="ARBA00022485"/>
    </source>
</evidence>
<dbReference type="STRING" id="121290.APY04_1885"/>
<dbReference type="EMBL" id="LMTR01000063">
    <property type="protein sequence ID" value="KWT67526.1"/>
    <property type="molecule type" value="Genomic_DNA"/>
</dbReference>
<evidence type="ECO:0000256" key="3">
    <source>
        <dbReference type="ARBA" id="ARBA00022723"/>
    </source>
</evidence>
<dbReference type="InterPro" id="IPR017896">
    <property type="entry name" value="4Fe4S_Fe-S-bd"/>
</dbReference>
<feature type="transmembrane region" description="Helical" evidence="8">
    <location>
        <begin position="178"/>
        <end position="198"/>
    </location>
</feature>
<gene>
    <name evidence="10" type="ORF">APY04_1885</name>
</gene>
<keyword evidence="8" id="KW-0472">Membrane</keyword>
<accession>A0A109BEY8</accession>
<dbReference type="RefSeq" id="WP_083509652.1">
    <property type="nucleotide sequence ID" value="NZ_LMTR01000063.1"/>
</dbReference>
<dbReference type="OrthoDB" id="9811700at2"/>
<proteinExistence type="predicted"/>
<keyword evidence="8" id="KW-1133">Transmembrane helix</keyword>
<dbReference type="InterPro" id="IPR032879">
    <property type="entry name" value="FixG_C"/>
</dbReference>
<keyword evidence="3" id="KW-0479">Metal-binding</keyword>
<dbReference type="GO" id="GO:0051539">
    <property type="term" value="F:4 iron, 4 sulfur cluster binding"/>
    <property type="evidence" value="ECO:0007669"/>
    <property type="project" value="UniProtKB-KW"/>
</dbReference>
<keyword evidence="8" id="KW-0812">Transmembrane</keyword>
<comment type="caution">
    <text evidence="10">The sequence shown here is derived from an EMBL/GenBank/DDBJ whole genome shotgun (WGS) entry which is preliminary data.</text>
</comment>
<feature type="region of interest" description="Disordered" evidence="7">
    <location>
        <begin position="1"/>
        <end position="24"/>
    </location>
</feature>
<evidence type="ECO:0000256" key="7">
    <source>
        <dbReference type="SAM" id="MobiDB-lite"/>
    </source>
</evidence>
<evidence type="ECO:0000313" key="10">
    <source>
        <dbReference type="EMBL" id="KWT67526.1"/>
    </source>
</evidence>
<protein>
    <submittedName>
        <fullName evidence="10">Type cbb3 cytochrome oxidase biogenesis protein CcoG, involved in Cu oxidation</fullName>
    </submittedName>
</protein>
<dbReference type="Pfam" id="PF13746">
    <property type="entry name" value="Fer4_18"/>
    <property type="match status" value="2"/>
</dbReference>
<evidence type="ECO:0000256" key="4">
    <source>
        <dbReference type="ARBA" id="ARBA00022982"/>
    </source>
</evidence>
<dbReference type="GO" id="GO:0046872">
    <property type="term" value="F:metal ion binding"/>
    <property type="evidence" value="ECO:0007669"/>
    <property type="project" value="UniProtKB-KW"/>
</dbReference>
<keyword evidence="6" id="KW-0411">Iron-sulfur</keyword>
<feature type="transmembrane region" description="Helical" evidence="8">
    <location>
        <begin position="32"/>
        <end position="50"/>
    </location>
</feature>
<reference evidence="10 11" key="1">
    <citation type="submission" date="2015-10" db="EMBL/GenBank/DDBJ databases">
        <title>Transcriptomic analysis of a linuron degrading triple-species bacterial consortium.</title>
        <authorList>
            <person name="Albers P."/>
        </authorList>
    </citation>
    <scope>NUCLEOTIDE SEQUENCE [LARGE SCALE GENOMIC DNA]</scope>
    <source>
        <strain evidence="10 11">WDL6</strain>
    </source>
</reference>
<dbReference type="GO" id="GO:0005886">
    <property type="term" value="C:plasma membrane"/>
    <property type="evidence" value="ECO:0007669"/>
    <property type="project" value="TreeGrafter"/>
</dbReference>
<feature type="transmembrane region" description="Helical" evidence="8">
    <location>
        <begin position="71"/>
        <end position="99"/>
    </location>
</feature>
<dbReference type="Pfam" id="PF11614">
    <property type="entry name" value="FixG_C"/>
    <property type="match status" value="1"/>
</dbReference>
<dbReference type="InterPro" id="IPR013783">
    <property type="entry name" value="Ig-like_fold"/>
</dbReference>
<dbReference type="PATRIC" id="fig|121290.4.peg.1273"/>
<keyword evidence="1" id="KW-0813">Transport</keyword>
<evidence type="ECO:0000313" key="11">
    <source>
        <dbReference type="Proteomes" id="UP000059074"/>
    </source>
</evidence>
<evidence type="ECO:0000256" key="8">
    <source>
        <dbReference type="SAM" id="Phobius"/>
    </source>
</evidence>
<dbReference type="Gene3D" id="2.60.40.10">
    <property type="entry name" value="Immunoglobulins"/>
    <property type="match status" value="1"/>
</dbReference>
<keyword evidence="11" id="KW-1185">Reference proteome</keyword>
<dbReference type="InterPro" id="IPR051684">
    <property type="entry name" value="Electron_Trans/Redox"/>
</dbReference>
<dbReference type="PANTHER" id="PTHR30176">
    <property type="entry name" value="FERREDOXIN-TYPE PROTEIN NAPH"/>
    <property type="match status" value="1"/>
</dbReference>
<keyword evidence="2" id="KW-0004">4Fe-4S</keyword>
<feature type="transmembrane region" description="Helical" evidence="8">
    <location>
        <begin position="146"/>
        <end position="166"/>
    </location>
</feature>
<evidence type="ECO:0000256" key="1">
    <source>
        <dbReference type="ARBA" id="ARBA00022448"/>
    </source>
</evidence>
<dbReference type="Proteomes" id="UP000059074">
    <property type="component" value="Unassembled WGS sequence"/>
</dbReference>
<evidence type="ECO:0000256" key="6">
    <source>
        <dbReference type="ARBA" id="ARBA00023014"/>
    </source>
</evidence>
<keyword evidence="4" id="KW-0249">Electron transport</keyword>
<organism evidence="10 11">
    <name type="scientific">Hyphomicrobium sulfonivorans</name>
    <dbReference type="NCBI Taxonomy" id="121290"/>
    <lineage>
        <taxon>Bacteria</taxon>
        <taxon>Pseudomonadati</taxon>
        <taxon>Pseudomonadota</taxon>
        <taxon>Alphaproteobacteria</taxon>
        <taxon>Hyphomicrobiales</taxon>
        <taxon>Hyphomicrobiaceae</taxon>
        <taxon>Hyphomicrobium</taxon>
    </lineage>
</organism>
<name>A0A109BEY8_HYPSL</name>
<dbReference type="Pfam" id="PF12801">
    <property type="entry name" value="Fer4_5"/>
    <property type="match status" value="1"/>
</dbReference>
<evidence type="ECO:0000256" key="5">
    <source>
        <dbReference type="ARBA" id="ARBA00023004"/>
    </source>
</evidence>
<evidence type="ECO:0000259" key="9">
    <source>
        <dbReference type="PROSITE" id="PS51379"/>
    </source>
</evidence>
<dbReference type="PROSITE" id="PS51379">
    <property type="entry name" value="4FE4S_FER_2"/>
    <property type="match status" value="1"/>
</dbReference>
<dbReference type="AlphaFoldDB" id="A0A109BEY8"/>
<keyword evidence="5" id="KW-0408">Iron</keyword>
<feature type="domain" description="4Fe-4S ferredoxin-type" evidence="9">
    <location>
        <begin position="269"/>
        <end position="297"/>
    </location>
</feature>
<feature type="transmembrane region" description="Helical" evidence="8">
    <location>
        <begin position="353"/>
        <end position="371"/>
    </location>
</feature>
<dbReference type="SUPFAM" id="SSF54862">
    <property type="entry name" value="4Fe-4S ferredoxins"/>
    <property type="match status" value="1"/>
</dbReference>
<dbReference type="PROSITE" id="PS00198">
    <property type="entry name" value="4FE4S_FER_1"/>
    <property type="match status" value="1"/>
</dbReference>
<sequence length="491" mass="53860">MHTHASTALGHASAQRPRTGTPHAATGRFRQVKTALTVFLLGLFYIAPWVRWTRGGESSQAVMFDASAQRFYLFGLEFWPHDLPLLLGLLIFSAAALFFVTSLFGRVWCGFACPQTVWTDLFFAIDRRVDRMLGRDHPLGQWAKTGVHVVVAVFTGFTFAGFFTNIVELGPQFISGEASIVAYVTIGVLTFTTYTLAAHARENVCLHMCPWPRFQAALLDPESLVVTYQNWRGEPRARARVPLRPEIATLDSSAYIMPRVANPSVTGSNAATTYRGDCIDCGKCVSSCPTRIDIREGLQLGCIGCGLCIDACNTVMERIGRPHGLINMAPELSAVGGCAGKSVRIRLFRAKPMFFASIMMVTGSAMAWALATRSDVSAAVEHQRQPPFVKLSDGSIRNDYTLRFSRLGVHDSNVEIRVEGLDGAAIRLSNSAQASFTQGARRSFSDRVMVTVPKASVPKVRVPIAFVITDRETRAPVARLETYFWGPGGVR</sequence>